<dbReference type="EMBL" id="MBFR01000023">
    <property type="protein sequence ID" value="PVU96851.1"/>
    <property type="molecule type" value="Genomic_DNA"/>
</dbReference>
<dbReference type="InterPro" id="IPR019341">
    <property type="entry name" value="Alpha/Gamma-adaptin-bd_p34"/>
</dbReference>
<proteinExistence type="predicted"/>
<evidence type="ECO:0000313" key="2">
    <source>
        <dbReference type="Proteomes" id="UP000245383"/>
    </source>
</evidence>
<protein>
    <submittedName>
        <fullName evidence="1">Uncharacterized protein</fullName>
    </submittedName>
</protein>
<keyword evidence="2" id="KW-1185">Reference proteome</keyword>
<sequence length="329" mass="37922">MKPAEIKDTILFVGSNNINKQQLTNYIINGSFLFPLNFKKSIPTSLDKNVHNTETTLQTVQSNDWEIKTKYYSAKVVFMIKDSKDIQSLDLSTANIGAVVYAHHPLEDSFDFFKKLLKLISTLNIETKLFLSLPTQTPLQDKPEDCGFLDSKYEDLCLENFWEFVDYEICCDDKFLASTVSEDHNNTLPSFENPVLESDLCIDKTFVVLNRAREALVSTLWMTNISFIGKNTLPLDPNSLVAVEESEESEWDDFQEYKDQHSNISVDSSLLNTQRNKVSIENGDDLEDFEYLTRNFAKIRDGLQNLPREERLKKAEEITLEFTENLLKY</sequence>
<comment type="caution">
    <text evidence="1">The sequence shown here is derived from an EMBL/GenBank/DDBJ whole genome shotgun (WGS) entry which is preliminary data.</text>
</comment>
<evidence type="ECO:0000313" key="1">
    <source>
        <dbReference type="EMBL" id="PVU96851.1"/>
    </source>
</evidence>
<dbReference type="PANTHER" id="PTHR14659">
    <property type="entry name" value="ALPHA- AND GAMMA-ADAPTIN-BINDING PROTEIN P34"/>
    <property type="match status" value="1"/>
</dbReference>
<accession>A0A2T9YWY6</accession>
<organism evidence="1 2">
    <name type="scientific">Smittium simulii</name>
    <dbReference type="NCBI Taxonomy" id="133385"/>
    <lineage>
        <taxon>Eukaryota</taxon>
        <taxon>Fungi</taxon>
        <taxon>Fungi incertae sedis</taxon>
        <taxon>Zoopagomycota</taxon>
        <taxon>Kickxellomycotina</taxon>
        <taxon>Harpellomycetes</taxon>
        <taxon>Harpellales</taxon>
        <taxon>Legeriomycetaceae</taxon>
        <taxon>Smittium</taxon>
    </lineage>
</organism>
<dbReference type="Proteomes" id="UP000245383">
    <property type="component" value="Unassembled WGS sequence"/>
</dbReference>
<dbReference type="OrthoDB" id="10635275at2759"/>
<name>A0A2T9YWY6_9FUNG</name>
<gene>
    <name evidence="1" type="ORF">BB561_000924</name>
</gene>
<reference evidence="1 2" key="1">
    <citation type="journal article" date="2018" name="MBio">
        <title>Comparative Genomics Reveals the Core Gene Toolbox for the Fungus-Insect Symbiosis.</title>
        <authorList>
            <person name="Wang Y."/>
            <person name="Stata M."/>
            <person name="Wang W."/>
            <person name="Stajich J.E."/>
            <person name="White M.M."/>
            <person name="Moncalvo J.M."/>
        </authorList>
    </citation>
    <scope>NUCLEOTIDE SEQUENCE [LARGE SCALE GENOMIC DNA]</scope>
    <source>
        <strain evidence="1 2">SWE-8-4</strain>
    </source>
</reference>
<dbReference type="PANTHER" id="PTHR14659:SF1">
    <property type="entry name" value="ALPHA- AND GAMMA-ADAPTIN-BINDING PROTEIN P34"/>
    <property type="match status" value="1"/>
</dbReference>
<dbReference type="AlphaFoldDB" id="A0A2T9YWY6"/>